<evidence type="ECO:0000313" key="2">
    <source>
        <dbReference type="EMBL" id="QGZ65553.1"/>
    </source>
</evidence>
<dbReference type="Pfam" id="PF03737">
    <property type="entry name" value="RraA-like"/>
    <property type="match status" value="1"/>
</dbReference>
<protein>
    <submittedName>
        <fullName evidence="2">Ribonuclease activity regulator RraA</fullName>
    </submittedName>
</protein>
<dbReference type="CDD" id="cd16841">
    <property type="entry name" value="RraA_family"/>
    <property type="match status" value="1"/>
</dbReference>
<dbReference type="PANTHER" id="PTHR33254">
    <property type="entry name" value="4-HYDROXY-4-METHYL-2-OXOGLUTARATE ALDOLASE 3-RELATED"/>
    <property type="match status" value="1"/>
</dbReference>
<evidence type="ECO:0000313" key="3">
    <source>
        <dbReference type="Proteomes" id="UP000433577"/>
    </source>
</evidence>
<organism evidence="2 3">
    <name type="scientific">Paraburkholderia acidisoli</name>
    <dbReference type="NCBI Taxonomy" id="2571748"/>
    <lineage>
        <taxon>Bacteria</taxon>
        <taxon>Pseudomonadati</taxon>
        <taxon>Pseudomonadota</taxon>
        <taxon>Betaproteobacteria</taxon>
        <taxon>Burkholderiales</taxon>
        <taxon>Burkholderiaceae</taxon>
        <taxon>Paraburkholderia</taxon>
    </lineage>
</organism>
<proteinExistence type="predicted"/>
<dbReference type="InterPro" id="IPR005493">
    <property type="entry name" value="RraA/RraA-like"/>
</dbReference>
<accession>A0A7Z2GPM7</accession>
<keyword evidence="1" id="KW-0479">Metal-binding</keyword>
<gene>
    <name evidence="2" type="ORF">FAZ98_27810</name>
</gene>
<keyword evidence="3" id="KW-1185">Reference proteome</keyword>
<name>A0A7Z2GPM7_9BURK</name>
<dbReference type="AlphaFoldDB" id="A0A7Z2GPM7"/>
<dbReference type="EMBL" id="CP046915">
    <property type="protein sequence ID" value="QGZ65553.1"/>
    <property type="molecule type" value="Genomic_DNA"/>
</dbReference>
<dbReference type="SUPFAM" id="SSF89562">
    <property type="entry name" value="RraA-like"/>
    <property type="match status" value="1"/>
</dbReference>
<feature type="binding site" evidence="1">
    <location>
        <begin position="133"/>
        <end position="136"/>
    </location>
    <ligand>
        <name>substrate</name>
    </ligand>
</feature>
<evidence type="ECO:0000256" key="1">
    <source>
        <dbReference type="PIRSR" id="PIRSR605493-1"/>
    </source>
</evidence>
<dbReference type="Gene3D" id="3.50.30.40">
    <property type="entry name" value="Ribonuclease E inhibitor RraA/RraA-like"/>
    <property type="match status" value="1"/>
</dbReference>
<dbReference type="Proteomes" id="UP000433577">
    <property type="component" value="Chromosome 3"/>
</dbReference>
<comment type="cofactor">
    <cofactor evidence="1">
        <name>Mg(2+)</name>
        <dbReference type="ChEBI" id="CHEBI:18420"/>
    </cofactor>
</comment>
<dbReference type="PANTHER" id="PTHR33254:SF16">
    <property type="entry name" value="BLR3842 PROTEIN"/>
    <property type="match status" value="1"/>
</dbReference>
<dbReference type="InterPro" id="IPR036704">
    <property type="entry name" value="RraA/RraA-like_sf"/>
</dbReference>
<sequence>MNTTIEPLSPSNARVPTLEELSERSNNPHYVPDSVLERLAKASSGTLTTQLFKRGYIQPVMVGIKPLNRDLKPFAGRAYTMRFIPAREHVDTLATVTTEPNADNLQWFGVEQVQRGDVLVIDSRGDGRAAAMGDVLVKRMMLRGAAAVVTDGAFRDGDEIGDMAIPSWSKEVTATSRLAYHHVADLQVPIGCAGVAVYPGDIIHGDRNNVTVIPPHLAAELADACEAQDDIEQYISLRIGAGDALWGVFPANEKTREEFRQWVADGRPAIPQRAE</sequence>
<feature type="binding site" evidence="1">
    <location>
        <position position="156"/>
    </location>
    <ligand>
        <name>Mg(2+)</name>
        <dbReference type="ChEBI" id="CHEBI:18420"/>
    </ligand>
</feature>
<dbReference type="GO" id="GO:0046872">
    <property type="term" value="F:metal ion binding"/>
    <property type="evidence" value="ECO:0007669"/>
    <property type="project" value="UniProtKB-KW"/>
</dbReference>
<dbReference type="RefSeq" id="WP_158956105.1">
    <property type="nucleotide sequence ID" value="NZ_CP046915.1"/>
</dbReference>
<keyword evidence="1" id="KW-0460">Magnesium</keyword>
<dbReference type="OrthoDB" id="9805307at2"/>
<feature type="binding site" evidence="1">
    <location>
        <position position="155"/>
    </location>
    <ligand>
        <name>substrate</name>
    </ligand>
</feature>
<reference evidence="2 3" key="1">
    <citation type="submission" date="2019-12" db="EMBL/GenBank/DDBJ databases">
        <title>Paraburkholderia acidiphila 7Q-K02 sp. nov and Paraburkholderia acidisoli DHF22 sp. nov., two strains isolated from forest soil.</title>
        <authorList>
            <person name="Gao Z."/>
            <person name="Qiu L."/>
        </authorList>
    </citation>
    <scope>NUCLEOTIDE SEQUENCE [LARGE SCALE GENOMIC DNA]</scope>
    <source>
        <strain evidence="2 3">DHF22</strain>
    </source>
</reference>
<dbReference type="NCBIfam" id="NF006093">
    <property type="entry name" value="PRK08245.1"/>
    <property type="match status" value="1"/>
</dbReference>
<dbReference type="KEGG" id="pacs:FAZ98_27810"/>